<evidence type="ECO:0000313" key="3">
    <source>
        <dbReference type="Proteomes" id="UP000664859"/>
    </source>
</evidence>
<organism evidence="2 3">
    <name type="scientific">Tribonema minus</name>
    <dbReference type="NCBI Taxonomy" id="303371"/>
    <lineage>
        <taxon>Eukaryota</taxon>
        <taxon>Sar</taxon>
        <taxon>Stramenopiles</taxon>
        <taxon>Ochrophyta</taxon>
        <taxon>PX clade</taxon>
        <taxon>Xanthophyceae</taxon>
        <taxon>Tribonematales</taxon>
        <taxon>Tribonemataceae</taxon>
        <taxon>Tribonema</taxon>
    </lineage>
</organism>
<dbReference type="Proteomes" id="UP000664859">
    <property type="component" value="Unassembled WGS sequence"/>
</dbReference>
<keyword evidence="1" id="KW-0732">Signal</keyword>
<comment type="caution">
    <text evidence="2">The sequence shown here is derived from an EMBL/GenBank/DDBJ whole genome shotgun (WGS) entry which is preliminary data.</text>
</comment>
<feature type="chain" id="PRO_5033008266" evidence="1">
    <location>
        <begin position="18"/>
        <end position="238"/>
    </location>
</feature>
<feature type="signal peptide" evidence="1">
    <location>
        <begin position="1"/>
        <end position="17"/>
    </location>
</feature>
<reference evidence="2" key="1">
    <citation type="submission" date="2021-02" db="EMBL/GenBank/DDBJ databases">
        <title>First Annotated Genome of the Yellow-green Alga Tribonema minus.</title>
        <authorList>
            <person name="Mahan K.M."/>
        </authorList>
    </citation>
    <scope>NUCLEOTIDE SEQUENCE</scope>
    <source>
        <strain evidence="2">UTEX B ZZ1240</strain>
    </source>
</reference>
<gene>
    <name evidence="2" type="ORF">JKP88DRAFT_220095</name>
</gene>
<accession>A0A835Z7G5</accession>
<keyword evidence="3" id="KW-1185">Reference proteome</keyword>
<evidence type="ECO:0000256" key="1">
    <source>
        <dbReference type="SAM" id="SignalP"/>
    </source>
</evidence>
<name>A0A835Z7G5_9STRA</name>
<dbReference type="AlphaFoldDB" id="A0A835Z7G5"/>
<protein>
    <submittedName>
        <fullName evidence="2">Uncharacterized protein</fullName>
    </submittedName>
</protein>
<proteinExistence type="predicted"/>
<dbReference type="EMBL" id="JAFCMP010000190">
    <property type="protein sequence ID" value="KAG5183678.1"/>
    <property type="molecule type" value="Genomic_DNA"/>
</dbReference>
<sequence length="238" mass="25896">MWGQITTLQFLLEGGQALFGSLGTFCLSDVKDDMQYKACCLFRDVDGTQHARTLSDTATMANDAAVLQWLQSRNAVQFTSKTMLVAADGGAVLANLKWLRAQGCPHDIDKICQIVLDTPWTPPPVMAWVRSCGGGDWSPQGMTDMLAKALLNNTPALARWLRAEGAQWPKDLAEVVTSKADILISSNILWALQQGCPFGRWTTQVCGLLEKSHDSGGAVKRALHDLGCPCACPRPHKI</sequence>
<evidence type="ECO:0000313" key="2">
    <source>
        <dbReference type="EMBL" id="KAG5183678.1"/>
    </source>
</evidence>